<accession>A0ABN0NKS2</accession>
<organism evidence="2 3">
    <name type="scientific">Pseudoalteromonas undina</name>
    <dbReference type="NCBI Taxonomy" id="43660"/>
    <lineage>
        <taxon>Bacteria</taxon>
        <taxon>Pseudomonadati</taxon>
        <taxon>Pseudomonadota</taxon>
        <taxon>Gammaproteobacteria</taxon>
        <taxon>Alteromonadales</taxon>
        <taxon>Pseudoalteromonadaceae</taxon>
        <taxon>Pseudoalteromonas</taxon>
    </lineage>
</organism>
<comment type="caution">
    <text evidence="2">The sequence shown here is derived from an EMBL/GenBank/DDBJ whole genome shotgun (WGS) entry which is preliminary data.</text>
</comment>
<feature type="chain" id="PRO_5047322523" evidence="1">
    <location>
        <begin position="22"/>
        <end position="271"/>
    </location>
</feature>
<gene>
    <name evidence="2" type="ORF">PUND_03410</name>
</gene>
<evidence type="ECO:0000256" key="1">
    <source>
        <dbReference type="SAM" id="SignalP"/>
    </source>
</evidence>
<keyword evidence="3" id="KW-1185">Reference proteome</keyword>
<evidence type="ECO:0000313" key="2">
    <source>
        <dbReference type="EMBL" id="ERG62109.1"/>
    </source>
</evidence>
<keyword evidence="1" id="KW-0732">Signal</keyword>
<reference evidence="2" key="1">
    <citation type="journal article" date="2012" name="J. Bacteriol.">
        <title>Genome sequences of type strains of seven species of the marine bacterium Pseudoalteromonas.</title>
        <authorList>
            <person name="Xie B.B."/>
            <person name="Shu Y.L."/>
            <person name="Qin Q.L."/>
            <person name="Rong J.C."/>
            <person name="Zhang X.Y."/>
            <person name="Chen X.L."/>
            <person name="Shi M."/>
            <person name="He H.L."/>
            <person name="Zhou B.C."/>
            <person name="Zhang Y.Z."/>
        </authorList>
    </citation>
    <scope>NUCLEOTIDE SEQUENCE [LARGE SCALE GENOMIC DNA]</scope>
    <source>
        <strain evidence="2">NCIMB 2128</strain>
    </source>
</reference>
<sequence length="271" mass="30882">MKFVTLILLALLGFSVEEAHAKTVVKVGGYEFPPYIEIVDGRASGLTVELISELNKIQSSYHFELVLTTPIRRFKDYQKGLFDSVFFENPNWGWQQGNNVISNSPVIAIDTEVFIALRQFAKSQAWFDNLEDKTLVGILGYHYPLANYESSPSVLENEYKMTLLSSHKRSIELVLKKRSDCAIVTRSYLNQYFSKYPKSKRLLLVSERVAQTYNNQLLLRPNHTLDINTLYKWVKQALTQGNIAARLKQLGLQQSPLTTPLLLTSQTNTAN</sequence>
<evidence type="ECO:0000313" key="3">
    <source>
        <dbReference type="Proteomes" id="UP000016534"/>
    </source>
</evidence>
<dbReference type="EMBL" id="AHCF02000008">
    <property type="protein sequence ID" value="ERG62109.1"/>
    <property type="molecule type" value="Genomic_DNA"/>
</dbReference>
<name>A0ABN0NKS2_9GAMM</name>
<dbReference type="Proteomes" id="UP000016534">
    <property type="component" value="Unassembled WGS sequence"/>
</dbReference>
<feature type="signal peptide" evidence="1">
    <location>
        <begin position="1"/>
        <end position="21"/>
    </location>
</feature>
<reference evidence="2" key="2">
    <citation type="submission" date="2013-04" db="EMBL/GenBank/DDBJ databases">
        <title>Genome sequence of Pseudoalteromonas undina.</title>
        <authorList>
            <person name="Xie B.-B."/>
            <person name="Rong J.-C."/>
            <person name="Qin Q.-L."/>
            <person name="Shu Y.-L."/>
            <person name="Zhang Y.-Z."/>
        </authorList>
    </citation>
    <scope>NUCLEOTIDE SEQUENCE</scope>
    <source>
        <strain evidence="2">NCIMB 2128</strain>
    </source>
</reference>
<proteinExistence type="predicted"/>
<protein>
    <submittedName>
        <fullName evidence="2">Amino acid ABC transporter substrate-binding protein</fullName>
    </submittedName>
</protein>
<dbReference type="SUPFAM" id="SSF53850">
    <property type="entry name" value="Periplasmic binding protein-like II"/>
    <property type="match status" value="1"/>
</dbReference>